<comment type="similarity">
    <text evidence="1">Belongs to the Gfo/Idh/MocA family.</text>
</comment>
<keyword evidence="2" id="KW-0560">Oxidoreductase</keyword>
<dbReference type="GO" id="GO:0000166">
    <property type="term" value="F:nucleotide binding"/>
    <property type="evidence" value="ECO:0007669"/>
    <property type="project" value="InterPro"/>
</dbReference>
<dbReference type="InterPro" id="IPR050984">
    <property type="entry name" value="Gfo/Idh/MocA_domain"/>
</dbReference>
<dbReference type="InterPro" id="IPR000683">
    <property type="entry name" value="Gfo/Idh/MocA-like_OxRdtase_N"/>
</dbReference>
<evidence type="ECO:0000313" key="7">
    <source>
        <dbReference type="Proteomes" id="UP000280008"/>
    </source>
</evidence>
<keyword evidence="3" id="KW-0520">NAD</keyword>
<dbReference type="Proteomes" id="UP000280008">
    <property type="component" value="Unassembled WGS sequence"/>
</dbReference>
<feature type="domain" description="Gfo/Idh/MocA-like oxidoreductase N-terminal" evidence="4">
    <location>
        <begin position="20"/>
        <end position="133"/>
    </location>
</feature>
<feature type="domain" description="GFO/IDH/MocA-like oxidoreductase" evidence="5">
    <location>
        <begin position="147"/>
        <end position="263"/>
    </location>
</feature>
<dbReference type="SUPFAM" id="SSF55347">
    <property type="entry name" value="Glyceraldehyde-3-phosphate dehydrogenase-like, C-terminal domain"/>
    <property type="match status" value="1"/>
</dbReference>
<dbReference type="Gene3D" id="3.40.50.720">
    <property type="entry name" value="NAD(P)-binding Rossmann-like Domain"/>
    <property type="match status" value="1"/>
</dbReference>
<evidence type="ECO:0000256" key="1">
    <source>
        <dbReference type="ARBA" id="ARBA00010928"/>
    </source>
</evidence>
<dbReference type="Pfam" id="PF01408">
    <property type="entry name" value="GFO_IDH_MocA"/>
    <property type="match status" value="1"/>
</dbReference>
<evidence type="ECO:0000259" key="5">
    <source>
        <dbReference type="Pfam" id="PF22725"/>
    </source>
</evidence>
<protein>
    <submittedName>
        <fullName evidence="6">Putative dehydrogenase</fullName>
    </submittedName>
</protein>
<dbReference type="AlphaFoldDB" id="A0A495IBT0"/>
<dbReference type="Pfam" id="PF22725">
    <property type="entry name" value="GFO_IDH_MocA_C3"/>
    <property type="match status" value="1"/>
</dbReference>
<comment type="caution">
    <text evidence="6">The sequence shown here is derived from an EMBL/GenBank/DDBJ whole genome shotgun (WGS) entry which is preliminary data.</text>
</comment>
<evidence type="ECO:0000313" key="6">
    <source>
        <dbReference type="EMBL" id="RKR73454.1"/>
    </source>
</evidence>
<proteinExistence type="inferred from homology"/>
<dbReference type="PANTHER" id="PTHR22604">
    <property type="entry name" value="OXIDOREDUCTASES"/>
    <property type="match status" value="1"/>
</dbReference>
<accession>A0A495IBT0</accession>
<reference evidence="6 7" key="1">
    <citation type="submission" date="2018-10" db="EMBL/GenBank/DDBJ databases">
        <title>Sequencing the genomes of 1000 actinobacteria strains.</title>
        <authorList>
            <person name="Klenk H.-P."/>
        </authorList>
    </citation>
    <scope>NUCLEOTIDE SEQUENCE [LARGE SCALE GENOMIC DNA]</scope>
    <source>
        <strain evidence="6 7">DSM 17894</strain>
    </source>
</reference>
<evidence type="ECO:0000256" key="2">
    <source>
        <dbReference type="ARBA" id="ARBA00023002"/>
    </source>
</evidence>
<dbReference type="InterPro" id="IPR036291">
    <property type="entry name" value="NAD(P)-bd_dom_sf"/>
</dbReference>
<evidence type="ECO:0000256" key="3">
    <source>
        <dbReference type="ARBA" id="ARBA00023027"/>
    </source>
</evidence>
<sequence>MTGFIFPQAAPTPLRGMPALRWGVVGAGGIAGDFIDAMHAHTDQRAVAVASRSPEKGARFAAAHGVDRVVETVEQLAMSPDIDVVYVATPHTAHRAGALAAIAGGKSVLIEKPMATSEAEAQEIADAAREACVFAMEAMWTVFRPDFAAVSALLDERVLGDVVLADASVAWRQDLGADSRMTNPALGGGAILDMGVYAYWFAQYATGRATSVSAKGRILPNGVDLDAVTALTGASGALATASTSLRTTADGRASISGTAGSLRFVDNFVFPARFAVTVAEGAGAGTHEWSDPAMLLGRQGLAYEAAGVAALVAAGAVEAPRHTLDDAVALARTSDAVRAALSVVAA</sequence>
<dbReference type="EMBL" id="RBKS01000001">
    <property type="protein sequence ID" value="RKR73454.1"/>
    <property type="molecule type" value="Genomic_DNA"/>
</dbReference>
<organism evidence="6 7">
    <name type="scientific">Frondihabitans australicus</name>
    <dbReference type="NCBI Taxonomy" id="386892"/>
    <lineage>
        <taxon>Bacteria</taxon>
        <taxon>Bacillati</taxon>
        <taxon>Actinomycetota</taxon>
        <taxon>Actinomycetes</taxon>
        <taxon>Micrococcales</taxon>
        <taxon>Microbacteriaceae</taxon>
        <taxon>Frondihabitans</taxon>
    </lineage>
</organism>
<dbReference type="InterPro" id="IPR055170">
    <property type="entry name" value="GFO_IDH_MocA-like_dom"/>
</dbReference>
<name>A0A495IBT0_9MICO</name>
<gene>
    <name evidence="6" type="ORF">C8E83_0547</name>
</gene>
<dbReference type="SUPFAM" id="SSF51735">
    <property type="entry name" value="NAD(P)-binding Rossmann-fold domains"/>
    <property type="match status" value="1"/>
</dbReference>
<dbReference type="PANTHER" id="PTHR22604:SF105">
    <property type="entry name" value="TRANS-1,2-DIHYDROBENZENE-1,2-DIOL DEHYDROGENASE"/>
    <property type="match status" value="1"/>
</dbReference>
<dbReference type="GO" id="GO:0016491">
    <property type="term" value="F:oxidoreductase activity"/>
    <property type="evidence" value="ECO:0007669"/>
    <property type="project" value="UniProtKB-KW"/>
</dbReference>
<evidence type="ECO:0000259" key="4">
    <source>
        <dbReference type="Pfam" id="PF01408"/>
    </source>
</evidence>
<dbReference type="Gene3D" id="3.30.360.10">
    <property type="entry name" value="Dihydrodipicolinate Reductase, domain 2"/>
    <property type="match status" value="1"/>
</dbReference>
<keyword evidence="7" id="KW-1185">Reference proteome</keyword>